<accession>A0A9W7TN11</accession>
<organism evidence="1 2">
    <name type="scientific">Triplophysa rosa</name>
    <name type="common">Cave loach</name>
    <dbReference type="NCBI Taxonomy" id="992332"/>
    <lineage>
        <taxon>Eukaryota</taxon>
        <taxon>Metazoa</taxon>
        <taxon>Chordata</taxon>
        <taxon>Craniata</taxon>
        <taxon>Vertebrata</taxon>
        <taxon>Euteleostomi</taxon>
        <taxon>Actinopterygii</taxon>
        <taxon>Neopterygii</taxon>
        <taxon>Teleostei</taxon>
        <taxon>Ostariophysi</taxon>
        <taxon>Cypriniformes</taxon>
        <taxon>Nemacheilidae</taxon>
        <taxon>Triplophysa</taxon>
    </lineage>
</organism>
<sequence length="131" mass="14946">MRLENDHFIVNTYCPVTFLMQHIRAKLGLAESELIDLCDKQGAMTCLFLPQNTQKWAHELLKPRESFIVCSVNRESDASASLYICLNSLQELNCSVLLSSLFVHFSVSLSLFLCYTDNFISSRLNSLFESK</sequence>
<dbReference type="PANTHER" id="PTHR33887">
    <property type="entry name" value="PB1 DOMAIN-CONTAINING PROTEIN"/>
    <property type="match status" value="1"/>
</dbReference>
<comment type="caution">
    <text evidence="1">The sequence shown here is derived from an EMBL/GenBank/DDBJ whole genome shotgun (WGS) entry which is preliminary data.</text>
</comment>
<dbReference type="Proteomes" id="UP001059041">
    <property type="component" value="Linkage Group LG13"/>
</dbReference>
<evidence type="ECO:0000313" key="2">
    <source>
        <dbReference type="Proteomes" id="UP001059041"/>
    </source>
</evidence>
<protein>
    <submittedName>
        <fullName evidence="1">Uncharacterized protein</fullName>
    </submittedName>
</protein>
<dbReference type="EMBL" id="JAFHDT010000013">
    <property type="protein sequence ID" value="KAI7802003.1"/>
    <property type="molecule type" value="Genomic_DNA"/>
</dbReference>
<dbReference type="Pfam" id="PF15874">
    <property type="entry name" value="Il2rg"/>
    <property type="match status" value="1"/>
</dbReference>
<reference evidence="1" key="1">
    <citation type="submission" date="2021-02" db="EMBL/GenBank/DDBJ databases">
        <title>Comparative genomics reveals that relaxation of natural selection precedes convergent phenotypic evolution of cavefish.</title>
        <authorList>
            <person name="Peng Z."/>
        </authorList>
    </citation>
    <scope>NUCLEOTIDE SEQUENCE</scope>
    <source>
        <tissue evidence="1">Muscle</tissue>
    </source>
</reference>
<evidence type="ECO:0000313" key="1">
    <source>
        <dbReference type="EMBL" id="KAI7802003.1"/>
    </source>
</evidence>
<dbReference type="PANTHER" id="PTHR33887:SF4">
    <property type="entry name" value="AB2-183"/>
    <property type="match status" value="1"/>
</dbReference>
<keyword evidence="2" id="KW-1185">Reference proteome</keyword>
<name>A0A9W7TN11_TRIRA</name>
<dbReference type="InterPro" id="IPR039471">
    <property type="entry name" value="CXorf65-like"/>
</dbReference>
<proteinExistence type="predicted"/>
<dbReference type="AlphaFoldDB" id="A0A9W7TN11"/>
<gene>
    <name evidence="1" type="ORF">IRJ41_021051</name>
</gene>